<dbReference type="EMBL" id="CAJPEX010003341">
    <property type="protein sequence ID" value="CAG0922134.1"/>
    <property type="molecule type" value="Genomic_DNA"/>
</dbReference>
<feature type="compositionally biased region" description="Low complexity" evidence="1">
    <location>
        <begin position="112"/>
        <end position="126"/>
    </location>
</feature>
<evidence type="ECO:0000256" key="1">
    <source>
        <dbReference type="SAM" id="MobiDB-lite"/>
    </source>
</evidence>
<name>A0A7R9BUU2_9CRUS</name>
<organism evidence="2">
    <name type="scientific">Notodromas monacha</name>
    <dbReference type="NCBI Taxonomy" id="399045"/>
    <lineage>
        <taxon>Eukaryota</taxon>
        <taxon>Metazoa</taxon>
        <taxon>Ecdysozoa</taxon>
        <taxon>Arthropoda</taxon>
        <taxon>Crustacea</taxon>
        <taxon>Oligostraca</taxon>
        <taxon>Ostracoda</taxon>
        <taxon>Podocopa</taxon>
        <taxon>Podocopida</taxon>
        <taxon>Cypridocopina</taxon>
        <taxon>Cypridoidea</taxon>
        <taxon>Cyprididae</taxon>
        <taxon>Notodromas</taxon>
    </lineage>
</organism>
<evidence type="ECO:0000313" key="3">
    <source>
        <dbReference type="Proteomes" id="UP000678499"/>
    </source>
</evidence>
<dbReference type="Proteomes" id="UP000678499">
    <property type="component" value="Unassembled WGS sequence"/>
</dbReference>
<dbReference type="EMBL" id="OA885378">
    <property type="protein sequence ID" value="CAD7281982.1"/>
    <property type="molecule type" value="Genomic_DNA"/>
</dbReference>
<sequence>MASTASAISPSIFGHLAAAAVSSAAAMSGNPFVGGANSPLMFLPTSATASVVSSSLADAPPSPPDLLHHQPQMLPLDWSFKVKRERAQSPNGSALGGKRLKREVVSPAGVGLNNSLSSPLPTSTVVDGDHTASSSSPGLTNLAGGASGAGDVADRRLSLPVEICIVCGDRASVVRVPRFPTSLSCPDLGPHWQPEEDVGGTRN</sequence>
<accession>A0A7R9BUU2</accession>
<proteinExistence type="predicted"/>
<feature type="region of interest" description="Disordered" evidence="1">
    <location>
        <begin position="112"/>
        <end position="151"/>
    </location>
</feature>
<keyword evidence="3" id="KW-1185">Reference proteome</keyword>
<protein>
    <submittedName>
        <fullName evidence="2">Uncharacterized protein</fullName>
    </submittedName>
</protein>
<evidence type="ECO:0000313" key="2">
    <source>
        <dbReference type="EMBL" id="CAD7281982.1"/>
    </source>
</evidence>
<dbReference type="AlphaFoldDB" id="A0A7R9BUU2"/>
<gene>
    <name evidence="2" type="ORF">NMOB1V02_LOCUS9615</name>
</gene>
<reference evidence="2" key="1">
    <citation type="submission" date="2020-11" db="EMBL/GenBank/DDBJ databases">
        <authorList>
            <person name="Tran Van P."/>
        </authorList>
    </citation>
    <scope>NUCLEOTIDE SEQUENCE</scope>
</reference>